<comment type="caution">
    <text evidence="2">The sequence shown here is derived from an EMBL/GenBank/DDBJ whole genome shotgun (WGS) entry which is preliminary data.</text>
</comment>
<dbReference type="PANTHER" id="PTHR43796:SF2">
    <property type="entry name" value="CARBOXYNORSPERMIDINE SYNTHASE"/>
    <property type="match status" value="1"/>
</dbReference>
<keyword evidence="3" id="KW-1185">Reference proteome</keyword>
<dbReference type="InterPro" id="IPR036291">
    <property type="entry name" value="NAD(P)-bd_dom_sf"/>
</dbReference>
<sequence length="364" mass="39089">MTTSVLVVGGYGIVGRHVCRLLAENHDTRIVVAGRTREKASAFASTLDRAVSSVVDLRDSKTFSEALDDVDCAVVCVSPPDESFAQRCLESGVDYVDISPSDSHLRSIETLDDTATANETTAVLSVGLAPGVTNLLAESAMAELDTVDSIALTLVLGIGEHVGRDTFDWVADRLRDEFTVQIGGHERPVRPFSDPRMVSIPGIGRRRVYRYDVADQHVLARTTDAPTVGTWLCYDSTLATRLSAFAVRTGLVETAIDAVGREAVVDTLDAGTSAVPFGSDEFVVISSVSGRVNDGPATVRRWLRGRDQGRATAIVAAAITSLVLELNVPPGVYHSHEAFEGEQFERILREHGYAVGRETVSSST</sequence>
<dbReference type="SUPFAM" id="SSF51735">
    <property type="entry name" value="NAD(P)-binding Rossmann-fold domains"/>
    <property type="match status" value="1"/>
</dbReference>
<evidence type="ECO:0000313" key="2">
    <source>
        <dbReference type="EMBL" id="MRX23359.1"/>
    </source>
</evidence>
<dbReference type="Gene3D" id="3.40.50.720">
    <property type="entry name" value="NAD(P)-binding Rossmann-like Domain"/>
    <property type="match status" value="1"/>
</dbReference>
<organism evidence="2 3">
    <name type="scientific">Haloferax litoreum</name>
    <dbReference type="NCBI Taxonomy" id="2666140"/>
    <lineage>
        <taxon>Archaea</taxon>
        <taxon>Methanobacteriati</taxon>
        <taxon>Methanobacteriota</taxon>
        <taxon>Stenosarchaea group</taxon>
        <taxon>Halobacteria</taxon>
        <taxon>Halobacteriales</taxon>
        <taxon>Haloferacaceae</taxon>
        <taxon>Haloferax</taxon>
    </lineage>
</organism>
<dbReference type="Gene3D" id="3.30.360.10">
    <property type="entry name" value="Dihydrodipicolinate Reductase, domain 2"/>
    <property type="match status" value="1"/>
</dbReference>
<protein>
    <submittedName>
        <fullName evidence="2">KR domain-containing protein</fullName>
    </submittedName>
</protein>
<dbReference type="AlphaFoldDB" id="A0A6A8GKH9"/>
<dbReference type="Proteomes" id="UP000439022">
    <property type="component" value="Unassembled WGS sequence"/>
</dbReference>
<evidence type="ECO:0000313" key="3">
    <source>
        <dbReference type="Proteomes" id="UP000439022"/>
    </source>
</evidence>
<feature type="domain" description="Saccharopine dehydrogenase NADP binding" evidence="1">
    <location>
        <begin position="5"/>
        <end position="119"/>
    </location>
</feature>
<proteinExistence type="predicted"/>
<dbReference type="InterPro" id="IPR005097">
    <property type="entry name" value="Sacchrp_dh_NADP-bd"/>
</dbReference>
<gene>
    <name evidence="2" type="ORF">GJR96_15515</name>
</gene>
<dbReference type="RefSeq" id="WP_151164119.1">
    <property type="nucleotide sequence ID" value="NZ_WKJO01000002.1"/>
</dbReference>
<name>A0A6A8GKH9_9EURY</name>
<dbReference type="PANTHER" id="PTHR43796">
    <property type="entry name" value="CARBOXYNORSPERMIDINE SYNTHASE"/>
    <property type="match status" value="1"/>
</dbReference>
<accession>A0A6A8GKH9</accession>
<dbReference type="EMBL" id="WKJO01000002">
    <property type="protein sequence ID" value="MRX23359.1"/>
    <property type="molecule type" value="Genomic_DNA"/>
</dbReference>
<dbReference type="Pfam" id="PF03435">
    <property type="entry name" value="Sacchrp_dh_NADP"/>
    <property type="match status" value="1"/>
</dbReference>
<reference evidence="2 3" key="1">
    <citation type="submission" date="2019-11" db="EMBL/GenBank/DDBJ databases">
        <title>Whole genome sequence of Haloferax sp. MBLA0076.</title>
        <authorList>
            <person name="Seo M.-J."/>
            <person name="Cho E.-S."/>
        </authorList>
    </citation>
    <scope>NUCLEOTIDE SEQUENCE [LARGE SCALE GENOMIC DNA]</scope>
    <source>
        <strain evidence="2 3">MBLA0076</strain>
    </source>
</reference>
<evidence type="ECO:0000259" key="1">
    <source>
        <dbReference type="Pfam" id="PF03435"/>
    </source>
</evidence>